<gene>
    <name evidence="1" type="ORF">D4Q52_18935</name>
</gene>
<proteinExistence type="predicted"/>
<dbReference type="EMBL" id="QYYD01000020">
    <property type="protein sequence ID" value="RJF70003.1"/>
    <property type="molecule type" value="Genomic_DNA"/>
</dbReference>
<protein>
    <submittedName>
        <fullName evidence="1">Uncharacterized protein</fullName>
    </submittedName>
</protein>
<dbReference type="RefSeq" id="WP_119858129.1">
    <property type="nucleotide sequence ID" value="NZ_QYYD01000020.1"/>
</dbReference>
<sequence length="73" mass="7583">MSSEARVSASTADRQKVATIIASRPVRQAGVTGEMALQNLFGHPATQSFQQGLVRLVGHRAPIGPGTPGRAST</sequence>
<evidence type="ECO:0000313" key="2">
    <source>
        <dbReference type="Proteomes" id="UP000285523"/>
    </source>
</evidence>
<organism evidence="1 2">
    <name type="scientific">Rhodopseudomonas palustris</name>
    <dbReference type="NCBI Taxonomy" id="1076"/>
    <lineage>
        <taxon>Bacteria</taxon>
        <taxon>Pseudomonadati</taxon>
        <taxon>Pseudomonadota</taxon>
        <taxon>Alphaproteobacteria</taxon>
        <taxon>Hyphomicrobiales</taxon>
        <taxon>Nitrobacteraceae</taxon>
        <taxon>Rhodopseudomonas</taxon>
    </lineage>
</organism>
<dbReference type="Proteomes" id="UP000285523">
    <property type="component" value="Unassembled WGS sequence"/>
</dbReference>
<accession>A0A418V231</accession>
<reference evidence="1 2" key="1">
    <citation type="submission" date="2018-09" db="EMBL/GenBank/DDBJ databases">
        <title>Draft genome sequence of Rhodopseudomonas palustris 2.1.18.</title>
        <authorList>
            <person name="Robertson S.L."/>
            <person name="Meyer T.E."/>
            <person name="Kyndt J.A."/>
        </authorList>
    </citation>
    <scope>NUCLEOTIDE SEQUENCE [LARGE SCALE GENOMIC DNA]</scope>
    <source>
        <strain evidence="1 2">2.1.18</strain>
    </source>
</reference>
<name>A0A418V231_RHOPL</name>
<dbReference type="AlphaFoldDB" id="A0A418V231"/>
<dbReference type="OrthoDB" id="8141563at2"/>
<evidence type="ECO:0000313" key="1">
    <source>
        <dbReference type="EMBL" id="RJF70003.1"/>
    </source>
</evidence>
<comment type="caution">
    <text evidence="1">The sequence shown here is derived from an EMBL/GenBank/DDBJ whole genome shotgun (WGS) entry which is preliminary data.</text>
</comment>